<dbReference type="AlphaFoldDB" id="A0A556V744"/>
<evidence type="ECO:0000313" key="12">
    <source>
        <dbReference type="Proteomes" id="UP000319801"/>
    </source>
</evidence>
<organism evidence="11 12">
    <name type="scientific">Bagarius yarrelli</name>
    <name type="common">Goonch</name>
    <name type="synonym">Bagrus yarrelli</name>
    <dbReference type="NCBI Taxonomy" id="175774"/>
    <lineage>
        <taxon>Eukaryota</taxon>
        <taxon>Metazoa</taxon>
        <taxon>Chordata</taxon>
        <taxon>Craniata</taxon>
        <taxon>Vertebrata</taxon>
        <taxon>Euteleostomi</taxon>
        <taxon>Actinopterygii</taxon>
        <taxon>Neopterygii</taxon>
        <taxon>Teleostei</taxon>
        <taxon>Ostariophysi</taxon>
        <taxon>Siluriformes</taxon>
        <taxon>Sisoridae</taxon>
        <taxon>Sisorinae</taxon>
        <taxon>Bagarius</taxon>
    </lineage>
</organism>
<keyword evidence="2" id="KW-0217">Developmental protein</keyword>
<dbReference type="Pfam" id="PF00010">
    <property type="entry name" value="HLH"/>
    <property type="match status" value="1"/>
</dbReference>
<keyword evidence="8" id="KW-0539">Nucleus</keyword>
<evidence type="ECO:0000256" key="2">
    <source>
        <dbReference type="ARBA" id="ARBA00022473"/>
    </source>
</evidence>
<evidence type="ECO:0000256" key="1">
    <source>
        <dbReference type="ARBA" id="ARBA00004123"/>
    </source>
</evidence>
<evidence type="ECO:0000259" key="10">
    <source>
        <dbReference type="PROSITE" id="PS50888"/>
    </source>
</evidence>
<evidence type="ECO:0000256" key="9">
    <source>
        <dbReference type="SAM" id="MobiDB-lite"/>
    </source>
</evidence>
<feature type="domain" description="BHLH" evidence="10">
    <location>
        <begin position="366"/>
        <end position="416"/>
    </location>
</feature>
<dbReference type="InterPro" id="IPR011598">
    <property type="entry name" value="bHLH_dom"/>
</dbReference>
<evidence type="ECO:0000256" key="8">
    <source>
        <dbReference type="ARBA" id="ARBA00023242"/>
    </source>
</evidence>
<comment type="caution">
    <text evidence="11">The sequence shown here is derived from an EMBL/GenBank/DDBJ whole genome shotgun (WGS) entry which is preliminary data.</text>
</comment>
<keyword evidence="7" id="KW-0804">Transcription</keyword>
<dbReference type="SUPFAM" id="SSF47459">
    <property type="entry name" value="HLH, helix-loop-helix DNA-binding domain"/>
    <property type="match status" value="1"/>
</dbReference>
<dbReference type="EMBL" id="VCAZ01000142">
    <property type="protein sequence ID" value="TSX72101.1"/>
    <property type="molecule type" value="Genomic_DNA"/>
</dbReference>
<keyword evidence="5" id="KW-0805">Transcription regulation</keyword>
<evidence type="ECO:0000256" key="3">
    <source>
        <dbReference type="ARBA" id="ARBA00022782"/>
    </source>
</evidence>
<dbReference type="OrthoDB" id="9946078at2759"/>
<accession>A0A556V744</accession>
<keyword evidence="12" id="KW-1185">Reference proteome</keyword>
<dbReference type="InterPro" id="IPR036638">
    <property type="entry name" value="HLH_DNA-bd_sf"/>
</dbReference>
<dbReference type="SMART" id="SM00353">
    <property type="entry name" value="HLH"/>
    <property type="match status" value="1"/>
</dbReference>
<feature type="region of interest" description="Disordered" evidence="9">
    <location>
        <begin position="95"/>
        <end position="128"/>
    </location>
</feature>
<evidence type="ECO:0000256" key="7">
    <source>
        <dbReference type="ARBA" id="ARBA00023163"/>
    </source>
</evidence>
<dbReference type="InterPro" id="IPR039583">
    <property type="entry name" value="TCFL5/SOLH1/2"/>
</dbReference>
<dbReference type="Gene3D" id="4.10.280.10">
    <property type="entry name" value="Helix-loop-helix DNA-binding domain"/>
    <property type="match status" value="1"/>
</dbReference>
<protein>
    <submittedName>
        <fullName evidence="11">Transcription factor-like 5 protein</fullName>
    </submittedName>
</protein>
<evidence type="ECO:0000256" key="5">
    <source>
        <dbReference type="ARBA" id="ARBA00023015"/>
    </source>
</evidence>
<feature type="compositionally biased region" description="Polar residues" evidence="9">
    <location>
        <begin position="102"/>
        <end position="123"/>
    </location>
</feature>
<gene>
    <name evidence="11" type="ORF">Baya_13962</name>
</gene>
<evidence type="ECO:0000313" key="11">
    <source>
        <dbReference type="EMBL" id="TSX72101.1"/>
    </source>
</evidence>
<dbReference type="PANTHER" id="PTHR15402:SF2">
    <property type="entry name" value="TRANSCRIPTION FACTOR LIKE 5"/>
    <property type="match status" value="1"/>
</dbReference>
<dbReference type="FunFam" id="4.10.280.10:FF:000057">
    <property type="entry name" value="transcription factor-like 5 protein-like"/>
    <property type="match status" value="1"/>
</dbReference>
<dbReference type="GO" id="GO:0000981">
    <property type="term" value="F:DNA-binding transcription factor activity, RNA polymerase II-specific"/>
    <property type="evidence" value="ECO:0007669"/>
    <property type="project" value="TreeGrafter"/>
</dbReference>
<dbReference type="GO" id="GO:0030154">
    <property type="term" value="P:cell differentiation"/>
    <property type="evidence" value="ECO:0007669"/>
    <property type="project" value="UniProtKB-KW"/>
</dbReference>
<dbReference type="GO" id="GO:0046983">
    <property type="term" value="F:protein dimerization activity"/>
    <property type="evidence" value="ECO:0007669"/>
    <property type="project" value="InterPro"/>
</dbReference>
<proteinExistence type="predicted"/>
<dbReference type="Proteomes" id="UP000319801">
    <property type="component" value="Unassembled WGS sequence"/>
</dbReference>
<dbReference type="GO" id="GO:0005634">
    <property type="term" value="C:nucleus"/>
    <property type="evidence" value="ECO:0007669"/>
    <property type="project" value="UniProtKB-SubCell"/>
</dbReference>
<sequence>MTTSLACKTPYMTPPPGQYIPETVNLIVSDESQVELNLMEISEVDYTHLQHLIQSHMEAQAGEDIRFDPPSSTEQESQKNCLRLRQTVSPSLYASPACQPDVSPTSSSATDVLSASVHSNQGSEDSEAVLLDTDVSSISSFGENTPRGDAEVSKSALANVRCFMETAKDRAVNRRVLPRDSRPDPPARVCLEKRFNCDSCDSAKKQESQTAVLNTFLSMVHNSTDIPGIVMHSQPEKWPKAAQTATIDSAHSYARNQGLGVFSQVVDNSQHPKRTASKDLSINQTADFVPRSQCVIYTDSTDGQQDISTENEVPRKAVRKTGPRGGRTLQAQDPNIMRVPGKWKPVCSITGRKQGQRTRPLLEVNQMKERHNLREKDRRRRIRLCCDELNMLVPFCYAETDKATTLQWTTSYLKYIRELYGDSLKQSFQNKFCGKTAVRMKASCANDVLECENVSSKE</sequence>
<dbReference type="GO" id="GO:0007283">
    <property type="term" value="P:spermatogenesis"/>
    <property type="evidence" value="ECO:0007669"/>
    <property type="project" value="UniProtKB-KW"/>
</dbReference>
<evidence type="ECO:0000256" key="4">
    <source>
        <dbReference type="ARBA" id="ARBA00022871"/>
    </source>
</evidence>
<reference evidence="11 12" key="1">
    <citation type="journal article" date="2019" name="Genome Biol. Evol.">
        <title>Whole-Genome Sequencing of the Giant Devil Catfish, Bagarius yarrelli.</title>
        <authorList>
            <person name="Jiang W."/>
            <person name="Lv Y."/>
            <person name="Cheng L."/>
            <person name="Yang K."/>
            <person name="Chao B."/>
            <person name="Wang X."/>
            <person name="Li Y."/>
            <person name="Pan X."/>
            <person name="You X."/>
            <person name="Zhang Y."/>
            <person name="Yang J."/>
            <person name="Li J."/>
            <person name="Zhang X."/>
            <person name="Liu S."/>
            <person name="Sun C."/>
            <person name="Yang J."/>
            <person name="Shi Q."/>
        </authorList>
    </citation>
    <scope>NUCLEOTIDE SEQUENCE [LARGE SCALE GENOMIC DNA]</scope>
    <source>
        <strain evidence="11">JWS20170419001</strain>
        <tissue evidence="11">Muscle</tissue>
    </source>
</reference>
<dbReference type="PANTHER" id="PTHR15402">
    <property type="entry name" value="TRANSCRIPTION FACTOR-LIKE 5 PROTEIN"/>
    <property type="match status" value="1"/>
</dbReference>
<dbReference type="GO" id="GO:0000978">
    <property type="term" value="F:RNA polymerase II cis-regulatory region sequence-specific DNA binding"/>
    <property type="evidence" value="ECO:0007669"/>
    <property type="project" value="TreeGrafter"/>
</dbReference>
<name>A0A556V744_BAGYA</name>
<keyword evidence="3" id="KW-0221">Differentiation</keyword>
<comment type="subcellular location">
    <subcellularLocation>
        <location evidence="1">Nucleus</location>
    </subcellularLocation>
</comment>
<evidence type="ECO:0000256" key="6">
    <source>
        <dbReference type="ARBA" id="ARBA00023125"/>
    </source>
</evidence>
<keyword evidence="6" id="KW-0238">DNA-binding</keyword>
<keyword evidence="4" id="KW-0744">Spermatogenesis</keyword>
<dbReference type="PROSITE" id="PS50888">
    <property type="entry name" value="BHLH"/>
    <property type="match status" value="1"/>
</dbReference>